<organism evidence="1 2">
    <name type="scientific">Vibrio antiquarius (strain Ex25)</name>
    <dbReference type="NCBI Taxonomy" id="150340"/>
    <lineage>
        <taxon>Bacteria</taxon>
        <taxon>Pseudomonadati</taxon>
        <taxon>Pseudomonadota</taxon>
        <taxon>Gammaproteobacteria</taxon>
        <taxon>Vibrionales</taxon>
        <taxon>Vibrionaceae</taxon>
        <taxon>Vibrio</taxon>
        <taxon>Vibrio diabolicus subgroup</taxon>
    </lineage>
</organism>
<keyword evidence="2" id="KW-1185">Reference proteome</keyword>
<proteinExistence type="predicted"/>
<dbReference type="EMBL" id="DS267820">
    <property type="protein sequence ID" value="EDN57207.1"/>
    <property type="molecule type" value="Genomic_DNA"/>
</dbReference>
<evidence type="ECO:0000313" key="2">
    <source>
        <dbReference type="Proteomes" id="UP000242664"/>
    </source>
</evidence>
<evidence type="ECO:0000313" key="1">
    <source>
        <dbReference type="EMBL" id="EDN57207.1"/>
    </source>
</evidence>
<name>A0ABM9WUU6_VIBAE</name>
<feature type="non-terminal residue" evidence="1">
    <location>
        <position position="1"/>
    </location>
</feature>
<protein>
    <submittedName>
        <fullName evidence="1">Uncharacterized protein</fullName>
    </submittedName>
</protein>
<dbReference type="Proteomes" id="UP000242664">
    <property type="component" value="Unassembled WGS sequence"/>
</dbReference>
<sequence length="32" mass="3720">REVELATECSRFFLLQSQSVYRLIYSLLAARG</sequence>
<accession>A0ABM9WUU6</accession>
<gene>
    <name evidence="1" type="ORF">VEx25_A0351</name>
</gene>
<reference evidence="2" key="1">
    <citation type="submission" date="2006-10" db="EMBL/GenBank/DDBJ databases">
        <authorList>
            <person name="Heidelberg J."/>
            <person name="Sebastian Y."/>
        </authorList>
    </citation>
    <scope>NUCLEOTIDE SEQUENCE [LARGE SCALE GENOMIC DNA]</scope>
    <source>
        <strain evidence="2">EX25</strain>
    </source>
</reference>